<name>A0A8J3F8A4_9BURK</name>
<dbReference type="EMBL" id="BMDP01000001">
    <property type="protein sequence ID" value="GGI53373.1"/>
    <property type="molecule type" value="Genomic_DNA"/>
</dbReference>
<dbReference type="Pfam" id="PF20212">
    <property type="entry name" value="DUF6572"/>
    <property type="match status" value="1"/>
</dbReference>
<proteinExistence type="predicted"/>
<dbReference type="AlphaFoldDB" id="A0A8J3F8A4"/>
<reference evidence="1" key="2">
    <citation type="submission" date="2020-09" db="EMBL/GenBank/DDBJ databases">
        <authorList>
            <person name="Sun Q."/>
            <person name="Sedlacek I."/>
        </authorList>
    </citation>
    <scope>NUCLEOTIDE SEQUENCE</scope>
    <source>
        <strain evidence="1">CCM 7664</strain>
    </source>
</reference>
<accession>A0A8J3F8A4</accession>
<evidence type="ECO:0000313" key="1">
    <source>
        <dbReference type="EMBL" id="GGI53373.1"/>
    </source>
</evidence>
<dbReference type="InterPro" id="IPR046702">
    <property type="entry name" value="DUF6572"/>
</dbReference>
<gene>
    <name evidence="1" type="ORF">GCM10011430_05470</name>
</gene>
<comment type="caution">
    <text evidence="1">The sequence shown here is derived from an EMBL/GenBank/DDBJ whole genome shotgun (WGS) entry which is preliminary data.</text>
</comment>
<dbReference type="RefSeq" id="WP_188419429.1">
    <property type="nucleotide sequence ID" value="NZ_BMDP01000001.1"/>
</dbReference>
<sequence>MEQQGFDTIALDRASGECVLTLIDHLPWDAQHLYDLQQRINLCLRTIESGELFLSHPDAADGEFAIVLRCIHEPDTEARAFLEQAREMLDEAGYRLRFGPLGSAYADTSA</sequence>
<keyword evidence="2" id="KW-1185">Reference proteome</keyword>
<reference evidence="1" key="1">
    <citation type="journal article" date="2014" name="Int. J. Syst. Evol. Microbiol.">
        <title>Complete genome sequence of Corynebacterium casei LMG S-19264T (=DSM 44701T), isolated from a smear-ripened cheese.</title>
        <authorList>
            <consortium name="US DOE Joint Genome Institute (JGI-PGF)"/>
            <person name="Walter F."/>
            <person name="Albersmeier A."/>
            <person name="Kalinowski J."/>
            <person name="Ruckert C."/>
        </authorList>
    </citation>
    <scope>NUCLEOTIDE SEQUENCE</scope>
    <source>
        <strain evidence="1">CCM 7664</strain>
    </source>
</reference>
<protein>
    <submittedName>
        <fullName evidence="1">Uncharacterized protein</fullName>
    </submittedName>
</protein>
<evidence type="ECO:0000313" key="2">
    <source>
        <dbReference type="Proteomes" id="UP000627205"/>
    </source>
</evidence>
<organism evidence="1 2">
    <name type="scientific">Oxalicibacterium solurbis</name>
    <dbReference type="NCBI Taxonomy" id="69280"/>
    <lineage>
        <taxon>Bacteria</taxon>
        <taxon>Pseudomonadati</taxon>
        <taxon>Pseudomonadota</taxon>
        <taxon>Betaproteobacteria</taxon>
        <taxon>Burkholderiales</taxon>
        <taxon>Oxalobacteraceae</taxon>
        <taxon>Oxalicibacterium</taxon>
    </lineage>
</organism>
<dbReference type="Proteomes" id="UP000627205">
    <property type="component" value="Unassembled WGS sequence"/>
</dbReference>